<gene>
    <name evidence="3" type="ORF">QJS10_CPA01g01981</name>
</gene>
<dbReference type="GO" id="GO:0071944">
    <property type="term" value="C:cell periphery"/>
    <property type="evidence" value="ECO:0007669"/>
    <property type="project" value="TreeGrafter"/>
</dbReference>
<organism evidence="3 4">
    <name type="scientific">Acorus calamus</name>
    <name type="common">Sweet flag</name>
    <dbReference type="NCBI Taxonomy" id="4465"/>
    <lineage>
        <taxon>Eukaryota</taxon>
        <taxon>Viridiplantae</taxon>
        <taxon>Streptophyta</taxon>
        <taxon>Embryophyta</taxon>
        <taxon>Tracheophyta</taxon>
        <taxon>Spermatophyta</taxon>
        <taxon>Magnoliopsida</taxon>
        <taxon>Liliopsida</taxon>
        <taxon>Acoraceae</taxon>
        <taxon>Acorus</taxon>
    </lineage>
</organism>
<sequence>MAFVKNVVFFQILMVLLVAHLSCSSGKKPIPLKGLRSHIAVEGTVYCRSCNKTLTGAPTLAGAVARVKCNTTKVPLSVDGKTNNYGYFYIPLPKLKLGTMSNHTCFAYLVSSPNAACNKTSNLRGGITGSPLTLKAIYPGKYPVAVYSVGPLAFAPTRCPKS</sequence>
<comment type="caution">
    <text evidence="3">The sequence shown here is derived from an EMBL/GenBank/DDBJ whole genome shotgun (WGS) entry which is preliminary data.</text>
</comment>
<reference evidence="3" key="1">
    <citation type="journal article" date="2023" name="Nat. Commun.">
        <title>Diploid and tetraploid genomes of Acorus and the evolution of monocots.</title>
        <authorList>
            <person name="Ma L."/>
            <person name="Liu K.W."/>
            <person name="Li Z."/>
            <person name="Hsiao Y.Y."/>
            <person name="Qi Y."/>
            <person name="Fu T."/>
            <person name="Tang G.D."/>
            <person name="Zhang D."/>
            <person name="Sun W.H."/>
            <person name="Liu D.K."/>
            <person name="Li Y."/>
            <person name="Chen G.Z."/>
            <person name="Liu X.D."/>
            <person name="Liao X.Y."/>
            <person name="Jiang Y.T."/>
            <person name="Yu X."/>
            <person name="Hao Y."/>
            <person name="Huang J."/>
            <person name="Zhao X.W."/>
            <person name="Ke S."/>
            <person name="Chen Y.Y."/>
            <person name="Wu W.L."/>
            <person name="Hsu J.L."/>
            <person name="Lin Y.F."/>
            <person name="Huang M.D."/>
            <person name="Li C.Y."/>
            <person name="Huang L."/>
            <person name="Wang Z.W."/>
            <person name="Zhao X."/>
            <person name="Zhong W.Y."/>
            <person name="Peng D.H."/>
            <person name="Ahmad S."/>
            <person name="Lan S."/>
            <person name="Zhang J.S."/>
            <person name="Tsai W.C."/>
            <person name="Van de Peer Y."/>
            <person name="Liu Z.J."/>
        </authorList>
    </citation>
    <scope>NUCLEOTIDE SEQUENCE</scope>
    <source>
        <strain evidence="3">CP</strain>
    </source>
</reference>
<dbReference type="EMBL" id="JAUJYO010000001">
    <property type="protein sequence ID" value="KAK1325530.1"/>
    <property type="molecule type" value="Genomic_DNA"/>
</dbReference>
<proteinExistence type="predicted"/>
<name>A0AAV9FL03_ACOCL</name>
<keyword evidence="4" id="KW-1185">Reference proteome</keyword>
<dbReference type="PANTHER" id="PTHR33470:SF22">
    <property type="entry name" value="POLLEN OLE E 1 ALLERGEN AND EXTENSIN FAMILY PROTEIN"/>
    <property type="match status" value="1"/>
</dbReference>
<dbReference type="PANTHER" id="PTHR33470">
    <property type="entry name" value="OS01G0164075 PROTEIN"/>
    <property type="match status" value="1"/>
</dbReference>
<evidence type="ECO:0000256" key="2">
    <source>
        <dbReference type="SAM" id="SignalP"/>
    </source>
</evidence>
<feature type="signal peptide" evidence="2">
    <location>
        <begin position="1"/>
        <end position="26"/>
    </location>
</feature>
<evidence type="ECO:0000256" key="1">
    <source>
        <dbReference type="ARBA" id="ARBA00022729"/>
    </source>
</evidence>
<protein>
    <submittedName>
        <fullName evidence="3">Uncharacterized protein</fullName>
    </submittedName>
</protein>
<dbReference type="AlphaFoldDB" id="A0AAV9FL03"/>
<evidence type="ECO:0000313" key="4">
    <source>
        <dbReference type="Proteomes" id="UP001180020"/>
    </source>
</evidence>
<dbReference type="Proteomes" id="UP001180020">
    <property type="component" value="Unassembled WGS sequence"/>
</dbReference>
<accession>A0AAV9FL03</accession>
<keyword evidence="1 2" id="KW-0732">Signal</keyword>
<reference evidence="3" key="2">
    <citation type="submission" date="2023-06" db="EMBL/GenBank/DDBJ databases">
        <authorList>
            <person name="Ma L."/>
            <person name="Liu K.-W."/>
            <person name="Li Z."/>
            <person name="Hsiao Y.-Y."/>
            <person name="Qi Y."/>
            <person name="Fu T."/>
            <person name="Tang G."/>
            <person name="Zhang D."/>
            <person name="Sun W.-H."/>
            <person name="Liu D.-K."/>
            <person name="Li Y."/>
            <person name="Chen G.-Z."/>
            <person name="Liu X.-D."/>
            <person name="Liao X.-Y."/>
            <person name="Jiang Y.-T."/>
            <person name="Yu X."/>
            <person name="Hao Y."/>
            <person name="Huang J."/>
            <person name="Zhao X.-W."/>
            <person name="Ke S."/>
            <person name="Chen Y.-Y."/>
            <person name="Wu W.-L."/>
            <person name="Hsu J.-L."/>
            <person name="Lin Y.-F."/>
            <person name="Huang M.-D."/>
            <person name="Li C.-Y."/>
            <person name="Huang L."/>
            <person name="Wang Z.-W."/>
            <person name="Zhao X."/>
            <person name="Zhong W.-Y."/>
            <person name="Peng D.-H."/>
            <person name="Ahmad S."/>
            <person name="Lan S."/>
            <person name="Zhang J.-S."/>
            <person name="Tsai W.-C."/>
            <person name="Van De Peer Y."/>
            <person name="Liu Z.-J."/>
        </authorList>
    </citation>
    <scope>NUCLEOTIDE SEQUENCE</scope>
    <source>
        <strain evidence="3">CP</strain>
        <tissue evidence="3">Leaves</tissue>
    </source>
</reference>
<evidence type="ECO:0000313" key="3">
    <source>
        <dbReference type="EMBL" id="KAK1325530.1"/>
    </source>
</evidence>
<dbReference type="Pfam" id="PF01190">
    <property type="entry name" value="Pollen_Ole_e_1"/>
    <property type="match status" value="1"/>
</dbReference>
<feature type="chain" id="PRO_5043855101" evidence="2">
    <location>
        <begin position="27"/>
        <end position="162"/>
    </location>
</feature>